<evidence type="ECO:0000313" key="4">
    <source>
        <dbReference type="EMBL" id="AXC11181.1"/>
    </source>
</evidence>
<gene>
    <name evidence="4" type="ORF">ACPOL_1839</name>
</gene>
<feature type="domain" description="AB hydrolase-1" evidence="3">
    <location>
        <begin position="55"/>
        <end position="299"/>
    </location>
</feature>
<evidence type="ECO:0000313" key="5">
    <source>
        <dbReference type="Proteomes" id="UP000253606"/>
    </source>
</evidence>
<dbReference type="GO" id="GO:0004301">
    <property type="term" value="F:epoxide hydrolase activity"/>
    <property type="evidence" value="ECO:0007669"/>
    <property type="project" value="TreeGrafter"/>
</dbReference>
<keyword evidence="1 4" id="KW-0378">Hydrolase</keyword>
<dbReference type="InterPro" id="IPR000073">
    <property type="entry name" value="AB_hydrolase_1"/>
</dbReference>
<dbReference type="PANTHER" id="PTHR42977:SF3">
    <property type="entry name" value="AB HYDROLASE-1 DOMAIN-CONTAINING PROTEIN"/>
    <property type="match status" value="1"/>
</dbReference>
<keyword evidence="5" id="KW-1185">Reference proteome</keyword>
<evidence type="ECO:0000259" key="3">
    <source>
        <dbReference type="Pfam" id="PF00561"/>
    </source>
</evidence>
<dbReference type="OrthoDB" id="9797695at2"/>
<evidence type="ECO:0000256" key="1">
    <source>
        <dbReference type="ARBA" id="ARBA00022801"/>
    </source>
</evidence>
<evidence type="ECO:0000256" key="2">
    <source>
        <dbReference type="SAM" id="SignalP"/>
    </source>
</evidence>
<dbReference type="AlphaFoldDB" id="A0A2Z5FWH6"/>
<dbReference type="InterPro" id="IPR029058">
    <property type="entry name" value="AB_hydrolase_fold"/>
</dbReference>
<keyword evidence="2" id="KW-0732">Signal</keyword>
<dbReference type="InterPro" id="IPR000639">
    <property type="entry name" value="Epox_hydrolase-like"/>
</dbReference>
<dbReference type="Pfam" id="PF00561">
    <property type="entry name" value="Abhydrolase_1"/>
    <property type="match status" value="1"/>
</dbReference>
<feature type="chain" id="PRO_5016384147" evidence="2">
    <location>
        <begin position="23"/>
        <end position="316"/>
    </location>
</feature>
<sequence>MKLLPNLLICIGTLAITLTAIASERSQNVDQVRYKTQSVDGVNIFYREAGDPSRPTIVLLHGFPSSSHMFRDLIPELSGHYHIIAADMPGFGYSDQPPAERFDYTFDHIADVMDHFLDAVSVKKYSIYIQDYGSPIGFRLFLKHPDRIQAMVTQNGNAYEEGLSPFWSESIIPYWEDKSPANEKRVRDLLTFEVTKFQYTKGFSHPEYVSPDSYTFDQMTLDRPGNDVIQLALFYDYQNNVKQYSLWHDALRKNKPPVLAVWGKNDPIFLPAGAEAFKRDVPAAEIYFVDSGHFALEEASRTIADYILAFLAKNVK</sequence>
<feature type="signal peptide" evidence="2">
    <location>
        <begin position="1"/>
        <end position="22"/>
    </location>
</feature>
<dbReference type="Gene3D" id="3.40.50.1820">
    <property type="entry name" value="alpha/beta hydrolase"/>
    <property type="match status" value="1"/>
</dbReference>
<proteinExistence type="predicted"/>
<dbReference type="PRINTS" id="PR00412">
    <property type="entry name" value="EPOXHYDRLASE"/>
</dbReference>
<name>A0A2Z5FWH6_9BACT</name>
<organism evidence="4 5">
    <name type="scientific">Acidisarcina polymorpha</name>
    <dbReference type="NCBI Taxonomy" id="2211140"/>
    <lineage>
        <taxon>Bacteria</taxon>
        <taxon>Pseudomonadati</taxon>
        <taxon>Acidobacteriota</taxon>
        <taxon>Terriglobia</taxon>
        <taxon>Terriglobales</taxon>
        <taxon>Acidobacteriaceae</taxon>
        <taxon>Acidisarcina</taxon>
    </lineage>
</organism>
<reference evidence="4 5" key="1">
    <citation type="journal article" date="2018" name="Front. Microbiol.">
        <title>Hydrolytic Capabilities as a Key to Environmental Success: Chitinolytic and Cellulolytic Acidobacteria From Acidic Sub-arctic Soils and Boreal Peatlands.</title>
        <authorList>
            <person name="Belova S.E."/>
            <person name="Ravin N.V."/>
            <person name="Pankratov T.A."/>
            <person name="Rakitin A.L."/>
            <person name="Ivanova A.A."/>
            <person name="Beletsky A.V."/>
            <person name="Mardanov A.V."/>
            <person name="Sinninghe Damste J.S."/>
            <person name="Dedysh S.N."/>
        </authorList>
    </citation>
    <scope>NUCLEOTIDE SEQUENCE [LARGE SCALE GENOMIC DNA]</scope>
    <source>
        <strain evidence="4 5">SBC82</strain>
    </source>
</reference>
<dbReference type="PANTHER" id="PTHR42977">
    <property type="entry name" value="HYDROLASE-RELATED"/>
    <property type="match status" value="1"/>
</dbReference>
<accession>A0A2Z5FWH6</accession>
<dbReference type="Proteomes" id="UP000253606">
    <property type="component" value="Chromosome"/>
</dbReference>
<dbReference type="EMBL" id="CP030840">
    <property type="protein sequence ID" value="AXC11181.1"/>
    <property type="molecule type" value="Genomic_DNA"/>
</dbReference>
<dbReference type="FunFam" id="3.40.50.1820:FF:000173">
    <property type="entry name" value="Alpha/beta hydrolase"/>
    <property type="match status" value="1"/>
</dbReference>
<dbReference type="KEGG" id="abas:ACPOL_1839"/>
<dbReference type="InterPro" id="IPR051340">
    <property type="entry name" value="Haloalkane_dehalogenase"/>
</dbReference>
<protein>
    <submittedName>
        <fullName evidence="4">Putative hydrolase</fullName>
    </submittedName>
</protein>
<dbReference type="SUPFAM" id="SSF53474">
    <property type="entry name" value="alpha/beta-Hydrolases"/>
    <property type="match status" value="1"/>
</dbReference>
<dbReference type="PRINTS" id="PR00111">
    <property type="entry name" value="ABHYDROLASE"/>
</dbReference>